<dbReference type="PANTHER" id="PTHR43033">
    <property type="entry name" value="TRNA(ILE)-LYSIDINE SYNTHASE-RELATED"/>
    <property type="match status" value="1"/>
</dbReference>
<dbReference type="NCBIfam" id="TIGR02433">
    <property type="entry name" value="lysidine_TilS_C"/>
    <property type="match status" value="1"/>
</dbReference>
<evidence type="ECO:0000256" key="6">
    <source>
        <dbReference type="ARBA" id="ARBA00022840"/>
    </source>
</evidence>
<feature type="binding site" evidence="8">
    <location>
        <begin position="19"/>
        <end position="24"/>
    </location>
    <ligand>
        <name>ATP</name>
        <dbReference type="ChEBI" id="CHEBI:30616"/>
    </ligand>
</feature>
<dbReference type="GO" id="GO:0005524">
    <property type="term" value="F:ATP binding"/>
    <property type="evidence" value="ECO:0007669"/>
    <property type="project" value="UniProtKB-UniRule"/>
</dbReference>
<protein>
    <recommendedName>
        <fullName evidence="8">tRNA(Ile)-lysidine synthase</fullName>
        <ecNumber evidence="8">6.3.4.19</ecNumber>
    </recommendedName>
    <alternativeName>
        <fullName evidence="8">tRNA(Ile)-2-lysyl-cytidine synthase</fullName>
    </alternativeName>
    <alternativeName>
        <fullName evidence="8">tRNA(Ile)-lysidine synthetase</fullName>
    </alternativeName>
</protein>
<dbReference type="CDD" id="cd01992">
    <property type="entry name" value="TilS_N"/>
    <property type="match status" value="1"/>
</dbReference>
<dbReference type="EMBL" id="CP034861">
    <property type="protein sequence ID" value="QCI24214.1"/>
    <property type="molecule type" value="Genomic_DNA"/>
</dbReference>
<evidence type="ECO:0000256" key="5">
    <source>
        <dbReference type="ARBA" id="ARBA00022741"/>
    </source>
</evidence>
<sequence length="431" mass="51588">MIKKIIDKYQKKNFLIAYSGGLDSTVLLHQMIKIKNQYSHIKIRAIHINHNLHDYSKKWENHCKKNCVLYKIPFIVENINLDLKNKNVEETLRKKRYHSIFNNLLTDEILLTGHHMNDQCETLMLALKRGSGPNGLSSMLYETTFNKNKKIVRPFLTYSKRELKSWAVNNKIKWIEDFSNLDINYDRNFIRSKVIPVFEKRWPYFLKNCARTSKICHEETILLNSFLKEKIHKIHQIDGSLSIDSFKNITKIMSKALIRYWISLNQIQMPSYKNIEYIYNIIVLSKTDSNSKIILQKKNEIRRYKKRLYFIKIKPSIYHTIIFWHNKDIELYLPNDLGQLMQDKKGITLPSPRKNELINIRFQFEGSILILGREKKRKIKKIWQEKKIPPWLRKNTPLLFYNNQLISALGVFIINDYHARNTWKISWKCKI</sequence>
<dbReference type="NCBIfam" id="TIGR02432">
    <property type="entry name" value="lysidine_TilS_N"/>
    <property type="match status" value="1"/>
</dbReference>
<dbReference type="InterPro" id="IPR011063">
    <property type="entry name" value="TilS/TtcA_N"/>
</dbReference>
<dbReference type="PANTHER" id="PTHR43033:SF1">
    <property type="entry name" value="TRNA(ILE)-LYSIDINE SYNTHASE-RELATED"/>
    <property type="match status" value="1"/>
</dbReference>
<comment type="function">
    <text evidence="8">Ligates lysine onto the cytidine present at position 34 of the AUA codon-specific tRNA(Ile) that contains the anticodon CAU, in an ATP-dependent manner. Cytidine is converted to lysidine, thus changing the amino acid specificity of the tRNA from methionine to isoleucine.</text>
</comment>
<proteinExistence type="inferred from homology"/>
<evidence type="ECO:0000256" key="1">
    <source>
        <dbReference type="ARBA" id="ARBA00004496"/>
    </source>
</evidence>
<accession>A0A4D6YEH7</accession>
<dbReference type="GO" id="GO:0006400">
    <property type="term" value="P:tRNA modification"/>
    <property type="evidence" value="ECO:0007669"/>
    <property type="project" value="UniProtKB-UniRule"/>
</dbReference>
<dbReference type="GO" id="GO:0005737">
    <property type="term" value="C:cytoplasm"/>
    <property type="evidence" value="ECO:0007669"/>
    <property type="project" value="UniProtKB-SubCell"/>
</dbReference>
<evidence type="ECO:0000313" key="11">
    <source>
        <dbReference type="Proteomes" id="UP000298673"/>
    </source>
</evidence>
<dbReference type="SUPFAM" id="SSF82829">
    <property type="entry name" value="MesJ substrate recognition domain-like"/>
    <property type="match status" value="1"/>
</dbReference>
<dbReference type="Proteomes" id="UP000298673">
    <property type="component" value="Chromosome"/>
</dbReference>
<dbReference type="AlphaFoldDB" id="A0A4D6YEH7"/>
<keyword evidence="6 8" id="KW-0067">ATP-binding</keyword>
<dbReference type="Pfam" id="PF11734">
    <property type="entry name" value="TilS_C"/>
    <property type="match status" value="1"/>
</dbReference>
<evidence type="ECO:0000256" key="7">
    <source>
        <dbReference type="ARBA" id="ARBA00048539"/>
    </source>
</evidence>
<reference evidence="10 11" key="1">
    <citation type="submission" date="2018-12" db="EMBL/GenBank/DDBJ databases">
        <authorList>
            <person name="Chong R.A."/>
        </authorList>
    </citation>
    <scope>NUCLEOTIDE SEQUENCE [LARGE SCALE GENOMIC DNA]</scope>
    <source>
        <strain evidence="10 11">Mst</strain>
    </source>
</reference>
<organism evidence="10 11">
    <name type="scientific">Buchnera aphidicola</name>
    <name type="common">Muscaphis stroyani</name>
    <dbReference type="NCBI Taxonomy" id="1241869"/>
    <lineage>
        <taxon>Bacteria</taxon>
        <taxon>Pseudomonadati</taxon>
        <taxon>Pseudomonadota</taxon>
        <taxon>Gammaproteobacteria</taxon>
        <taxon>Enterobacterales</taxon>
        <taxon>Erwiniaceae</taxon>
        <taxon>Buchnera</taxon>
    </lineage>
</organism>
<dbReference type="InterPro" id="IPR012094">
    <property type="entry name" value="tRNA_Ile_lys_synt"/>
</dbReference>
<dbReference type="Pfam" id="PF01171">
    <property type="entry name" value="ATP_bind_3"/>
    <property type="match status" value="1"/>
</dbReference>
<evidence type="ECO:0000313" key="10">
    <source>
        <dbReference type="EMBL" id="QCI24214.1"/>
    </source>
</evidence>
<dbReference type="InterPro" id="IPR012795">
    <property type="entry name" value="tRNA_Ile_lys_synt_N"/>
</dbReference>
<dbReference type="EC" id="6.3.4.19" evidence="8"/>
<comment type="catalytic activity">
    <reaction evidence="7 8">
        <text>cytidine(34) in tRNA(Ile2) + L-lysine + ATP = lysidine(34) in tRNA(Ile2) + AMP + diphosphate + H(+)</text>
        <dbReference type="Rhea" id="RHEA:43744"/>
        <dbReference type="Rhea" id="RHEA-COMP:10625"/>
        <dbReference type="Rhea" id="RHEA-COMP:10670"/>
        <dbReference type="ChEBI" id="CHEBI:15378"/>
        <dbReference type="ChEBI" id="CHEBI:30616"/>
        <dbReference type="ChEBI" id="CHEBI:32551"/>
        <dbReference type="ChEBI" id="CHEBI:33019"/>
        <dbReference type="ChEBI" id="CHEBI:82748"/>
        <dbReference type="ChEBI" id="CHEBI:83665"/>
        <dbReference type="ChEBI" id="CHEBI:456215"/>
        <dbReference type="EC" id="6.3.4.19"/>
    </reaction>
</comment>
<keyword evidence="4 8" id="KW-0819">tRNA processing</keyword>
<name>A0A4D6YEH7_9GAMM</name>
<dbReference type="SUPFAM" id="SSF52402">
    <property type="entry name" value="Adenine nucleotide alpha hydrolases-like"/>
    <property type="match status" value="1"/>
</dbReference>
<dbReference type="OrthoDB" id="9807403at2"/>
<gene>
    <name evidence="8 10" type="primary">tilS</name>
    <name evidence="10" type="ORF">D9V75_00510</name>
</gene>
<keyword evidence="3 8" id="KW-0436">Ligase</keyword>
<dbReference type="GO" id="GO:0032267">
    <property type="term" value="F:tRNA(Ile)-lysidine synthase activity"/>
    <property type="evidence" value="ECO:0007669"/>
    <property type="project" value="UniProtKB-EC"/>
</dbReference>
<dbReference type="RefSeq" id="WP_158343233.1">
    <property type="nucleotide sequence ID" value="NZ_CP034861.1"/>
</dbReference>
<dbReference type="Gene3D" id="3.40.50.620">
    <property type="entry name" value="HUPs"/>
    <property type="match status" value="1"/>
</dbReference>
<dbReference type="SUPFAM" id="SSF56037">
    <property type="entry name" value="PheT/TilS domain"/>
    <property type="match status" value="1"/>
</dbReference>
<keyword evidence="5 8" id="KW-0547">Nucleotide-binding</keyword>
<reference evidence="10 11" key="2">
    <citation type="submission" date="2019-05" db="EMBL/GenBank/DDBJ databases">
        <title>Genome evolution of the obligate endosymbiont Buchnera aphidicola.</title>
        <authorList>
            <person name="Moran N.A."/>
        </authorList>
    </citation>
    <scope>NUCLEOTIDE SEQUENCE [LARGE SCALE GENOMIC DNA]</scope>
    <source>
        <strain evidence="10 11">Mst</strain>
    </source>
</reference>
<keyword evidence="2 8" id="KW-0963">Cytoplasm</keyword>
<evidence type="ECO:0000259" key="9">
    <source>
        <dbReference type="SMART" id="SM00977"/>
    </source>
</evidence>
<evidence type="ECO:0000256" key="8">
    <source>
        <dbReference type="HAMAP-Rule" id="MF_01161"/>
    </source>
</evidence>
<feature type="domain" description="Lysidine-tRNA(Ile) synthetase C-terminal" evidence="9">
    <location>
        <begin position="358"/>
        <end position="427"/>
    </location>
</feature>
<dbReference type="InterPro" id="IPR012796">
    <property type="entry name" value="Lysidine-tRNA-synth_C"/>
</dbReference>
<comment type="subcellular location">
    <subcellularLocation>
        <location evidence="1 8">Cytoplasm</location>
    </subcellularLocation>
</comment>
<comment type="similarity">
    <text evidence="8">Belongs to the tRNA(Ile)-lysidine synthase family.</text>
</comment>
<dbReference type="Pfam" id="PF09179">
    <property type="entry name" value="TilS"/>
    <property type="match status" value="1"/>
</dbReference>
<evidence type="ECO:0000256" key="4">
    <source>
        <dbReference type="ARBA" id="ARBA00022694"/>
    </source>
</evidence>
<dbReference type="InterPro" id="IPR015262">
    <property type="entry name" value="tRNA_Ile_lys_synt_subst-bd"/>
</dbReference>
<evidence type="ECO:0000256" key="2">
    <source>
        <dbReference type="ARBA" id="ARBA00022490"/>
    </source>
</evidence>
<dbReference type="InterPro" id="IPR014729">
    <property type="entry name" value="Rossmann-like_a/b/a_fold"/>
</dbReference>
<evidence type="ECO:0000256" key="3">
    <source>
        <dbReference type="ARBA" id="ARBA00022598"/>
    </source>
</evidence>
<dbReference type="Gene3D" id="1.20.59.20">
    <property type="match status" value="1"/>
</dbReference>
<dbReference type="HAMAP" id="MF_01161">
    <property type="entry name" value="tRNA_Ile_lys_synt"/>
    <property type="match status" value="1"/>
</dbReference>
<comment type="domain">
    <text evidence="8">The N-terminal region contains the highly conserved SGGXDS motif, predicted to be a P-loop motif involved in ATP binding.</text>
</comment>
<dbReference type="SMART" id="SM00977">
    <property type="entry name" value="TilS_C"/>
    <property type="match status" value="1"/>
</dbReference>